<name>A0ABW1ZAE3_9BACT</name>
<keyword evidence="3" id="KW-0238">DNA-binding</keyword>
<evidence type="ECO:0000256" key="1">
    <source>
        <dbReference type="ARBA" id="ARBA00009437"/>
    </source>
</evidence>
<evidence type="ECO:0000313" key="7">
    <source>
        <dbReference type="Proteomes" id="UP001596391"/>
    </source>
</evidence>
<organism evidence="6 7">
    <name type="scientific">Granulicella cerasi</name>
    <dbReference type="NCBI Taxonomy" id="741063"/>
    <lineage>
        <taxon>Bacteria</taxon>
        <taxon>Pseudomonadati</taxon>
        <taxon>Acidobacteriota</taxon>
        <taxon>Terriglobia</taxon>
        <taxon>Terriglobales</taxon>
        <taxon>Acidobacteriaceae</taxon>
        <taxon>Granulicella</taxon>
    </lineage>
</organism>
<comment type="caution">
    <text evidence="6">The sequence shown here is derived from an EMBL/GenBank/DDBJ whole genome shotgun (WGS) entry which is preliminary data.</text>
</comment>
<dbReference type="Gene3D" id="3.40.190.10">
    <property type="entry name" value="Periplasmic binding protein-like II"/>
    <property type="match status" value="2"/>
</dbReference>
<evidence type="ECO:0000256" key="3">
    <source>
        <dbReference type="ARBA" id="ARBA00023125"/>
    </source>
</evidence>
<keyword evidence="7" id="KW-1185">Reference proteome</keyword>
<comment type="similarity">
    <text evidence="1">Belongs to the LysR transcriptional regulatory family.</text>
</comment>
<dbReference type="Pfam" id="PF03466">
    <property type="entry name" value="LysR_substrate"/>
    <property type="match status" value="1"/>
</dbReference>
<dbReference type="Proteomes" id="UP001596391">
    <property type="component" value="Unassembled WGS sequence"/>
</dbReference>
<protein>
    <submittedName>
        <fullName evidence="6">LysR family substrate-binding domain-containing protein</fullName>
    </submittedName>
</protein>
<evidence type="ECO:0000256" key="2">
    <source>
        <dbReference type="ARBA" id="ARBA00023015"/>
    </source>
</evidence>
<dbReference type="CDD" id="cd08414">
    <property type="entry name" value="PBP2_LTTR_aromatics_like"/>
    <property type="match status" value="1"/>
</dbReference>
<keyword evidence="4" id="KW-0804">Transcription</keyword>
<evidence type="ECO:0000313" key="6">
    <source>
        <dbReference type="EMBL" id="MFC6645502.1"/>
    </source>
</evidence>
<sequence length="201" mass="22852">MKRFRDQYPHVEVELRNVLTMDQITQLQERKLDVGFLRVPLPTPPQIRMRVVHREPFVLLLPANHPLATKAHVTLADCRDEDFVKYTRKMAPGFHDQIMHICHRNGVTPRVTQEAAEMYTLISLVAAGMGIAIAPASIALHQTENVVVRSLPNESTESEIAIAWNREVVSATAQLFLDMLLERSGKVRTDKTKKKREKPTA</sequence>
<dbReference type="SUPFAM" id="SSF53850">
    <property type="entry name" value="Periplasmic binding protein-like II"/>
    <property type="match status" value="1"/>
</dbReference>
<dbReference type="RefSeq" id="WP_390234640.1">
    <property type="nucleotide sequence ID" value="NZ_JBHSWI010000001.1"/>
</dbReference>
<dbReference type="PANTHER" id="PTHR30346">
    <property type="entry name" value="TRANSCRIPTIONAL DUAL REGULATOR HCAR-RELATED"/>
    <property type="match status" value="1"/>
</dbReference>
<dbReference type="EMBL" id="JBHSWI010000001">
    <property type="protein sequence ID" value="MFC6645502.1"/>
    <property type="molecule type" value="Genomic_DNA"/>
</dbReference>
<reference evidence="7" key="1">
    <citation type="journal article" date="2019" name="Int. J. Syst. Evol. Microbiol.">
        <title>The Global Catalogue of Microorganisms (GCM) 10K type strain sequencing project: providing services to taxonomists for standard genome sequencing and annotation.</title>
        <authorList>
            <consortium name="The Broad Institute Genomics Platform"/>
            <consortium name="The Broad Institute Genome Sequencing Center for Infectious Disease"/>
            <person name="Wu L."/>
            <person name="Ma J."/>
        </authorList>
    </citation>
    <scope>NUCLEOTIDE SEQUENCE [LARGE SCALE GENOMIC DNA]</scope>
    <source>
        <strain evidence="7">CGMCC 1.16026</strain>
    </source>
</reference>
<gene>
    <name evidence="6" type="ORF">ACFQBQ_07855</name>
</gene>
<evidence type="ECO:0000256" key="4">
    <source>
        <dbReference type="ARBA" id="ARBA00023163"/>
    </source>
</evidence>
<dbReference type="InterPro" id="IPR005119">
    <property type="entry name" value="LysR_subst-bd"/>
</dbReference>
<feature type="domain" description="LysR substrate-binding" evidence="5">
    <location>
        <begin position="1"/>
        <end position="183"/>
    </location>
</feature>
<dbReference type="PANTHER" id="PTHR30346:SF28">
    <property type="entry name" value="HTH-TYPE TRANSCRIPTIONAL REGULATOR CYNR"/>
    <property type="match status" value="1"/>
</dbReference>
<keyword evidence="2" id="KW-0805">Transcription regulation</keyword>
<accession>A0ABW1ZAE3</accession>
<proteinExistence type="inferred from homology"/>
<evidence type="ECO:0000259" key="5">
    <source>
        <dbReference type="Pfam" id="PF03466"/>
    </source>
</evidence>